<dbReference type="Proteomes" id="UP000051789">
    <property type="component" value="Unassembled WGS sequence"/>
</dbReference>
<evidence type="ECO:0000313" key="2">
    <source>
        <dbReference type="Proteomes" id="UP000051789"/>
    </source>
</evidence>
<protein>
    <recommendedName>
        <fullName evidence="3">ATP-grasp domain-containing protein</fullName>
    </recommendedName>
</protein>
<proteinExistence type="predicted"/>
<reference evidence="1 2" key="1">
    <citation type="journal article" date="2015" name="Genome Announc.">
        <title>Expanding the biotechnology potential of lactobacilli through comparative genomics of 213 strains and associated genera.</title>
        <authorList>
            <person name="Sun Z."/>
            <person name="Harris H.M."/>
            <person name="McCann A."/>
            <person name="Guo C."/>
            <person name="Argimon S."/>
            <person name="Zhang W."/>
            <person name="Yang X."/>
            <person name="Jeffery I.B."/>
            <person name="Cooney J.C."/>
            <person name="Kagawa T.F."/>
            <person name="Liu W."/>
            <person name="Song Y."/>
            <person name="Salvetti E."/>
            <person name="Wrobel A."/>
            <person name="Rasinkangas P."/>
            <person name="Parkhill J."/>
            <person name="Rea M.C."/>
            <person name="O'Sullivan O."/>
            <person name="Ritari J."/>
            <person name="Douillard F.P."/>
            <person name="Paul Ross R."/>
            <person name="Yang R."/>
            <person name="Briner A.E."/>
            <person name="Felis G.E."/>
            <person name="de Vos W.M."/>
            <person name="Barrangou R."/>
            <person name="Klaenhammer T.R."/>
            <person name="Caufield P.W."/>
            <person name="Cui Y."/>
            <person name="Zhang H."/>
            <person name="O'Toole P.W."/>
        </authorList>
    </citation>
    <scope>NUCLEOTIDE SEQUENCE [LARGE SCALE GENOMIC DNA]</scope>
    <source>
        <strain evidence="1 2">DSM 22698</strain>
    </source>
</reference>
<accession>A0A0R2C879</accession>
<dbReference type="AlphaFoldDB" id="A0A0R2C879"/>
<dbReference type="STRING" id="1423810.FD19_GL000157"/>
<comment type="caution">
    <text evidence="1">The sequence shown here is derived from an EMBL/GenBank/DDBJ whole genome shotgun (WGS) entry which is preliminary data.</text>
</comment>
<evidence type="ECO:0008006" key="3">
    <source>
        <dbReference type="Google" id="ProtNLM"/>
    </source>
</evidence>
<organism evidence="1 2">
    <name type="scientific">Lacticaseibacillus thailandensis DSM 22698 = JCM 13996</name>
    <dbReference type="NCBI Taxonomy" id="1423810"/>
    <lineage>
        <taxon>Bacteria</taxon>
        <taxon>Bacillati</taxon>
        <taxon>Bacillota</taxon>
        <taxon>Bacilli</taxon>
        <taxon>Lactobacillales</taxon>
        <taxon>Lactobacillaceae</taxon>
        <taxon>Lacticaseibacillus</taxon>
    </lineage>
</organism>
<name>A0A0R2C879_9LACO</name>
<dbReference type="EMBL" id="AYZK01000001">
    <property type="protein sequence ID" value="KRM87880.1"/>
    <property type="molecule type" value="Genomic_DNA"/>
</dbReference>
<sequence length="641" mass="68483">MFKARHVGIDNGYSNAGSFKPTATNNVVTPLGWLQHSPRGGQPWYCSYWNGRLRVMQVTEDMQRVLQQGMALLRTAMPVRILQLGRWQRRVQLDRHASPYLYPVSATTAIVMGTQTADTDQAWSTWQAVAATAPAIAHVDGLTAVNDGVRVQLALPETLLSDAFAAAGKAVQAAGYVAYRNGWYLRWAQRLQQRLPAMIQLLSPAAPPVTAGQVDFASLKRYQRTAPEPAIGATAGTVTLAGVQLAQRGILTVDVDLPASCLPDAAHLAALRDLGWLTLGLPDGADADLNASATTFFTGEDAQPAVLARLQGLGRVAPPASKTILRGFSGAAPQQQLFLRAAFVAGMSIEPLGDGLWSLGREPHHVLLTGNQLGLNPDAAVTLTSNRDALLHYLGVHGLVVPRGNTYRSAAAAESDFARSFGHKSIFVGSTQTGRGTAMPVPPTPERFAEVVRSLGHEIMVQLLAPGTIERCLVLDGQVLAVQAHDYAYVVGDGRHDVQTLLAVKRARRTAAGQATLNLDADVQAALARQNVTPETVVARGSQVYLGRNPAAFAAGEYWDDRDSLDSSYDAVAIRAAQAVGLRYCSVDLAVINGFMPYTDDQPELAQVVAVDPAPNLVSWLRPTIGTGVDLSRQVLQAAAQ</sequence>
<keyword evidence="2" id="KW-1185">Reference proteome</keyword>
<dbReference type="PATRIC" id="fig|1423810.4.peg.161"/>
<evidence type="ECO:0000313" key="1">
    <source>
        <dbReference type="EMBL" id="KRM87880.1"/>
    </source>
</evidence>
<gene>
    <name evidence="1" type="ORF">FD19_GL000157</name>
</gene>